<evidence type="ECO:0000259" key="4">
    <source>
        <dbReference type="PROSITE" id="PS50041"/>
    </source>
</evidence>
<evidence type="ECO:0000256" key="3">
    <source>
        <dbReference type="SAM" id="Phobius"/>
    </source>
</evidence>
<dbReference type="InterPro" id="IPR016186">
    <property type="entry name" value="C-type_lectin-like/link_sf"/>
</dbReference>
<feature type="transmembrane region" description="Helical" evidence="3">
    <location>
        <begin position="133"/>
        <end position="157"/>
    </location>
</feature>
<keyword evidence="3" id="KW-0472">Membrane</keyword>
<sequence>ATMCLGDYIDIVGECFHFSEDELSWDKAQAACKKRGDQLAVPGDVDAFLSDIAKFNRSGFSFVGGRKDPRGLWKWINGNHVPLNPYWMSNQPHNGDNMDCLGIRFEVTKLTNQRCSVLKEKYICQKLTESFDYTIYVVCFIVLFLLFLAFTISIYIYRRRKQSQSILIDSTATTNPSFERQPTRHESENSLYGQSVPMGEIRISGRHDSENSIYGKL</sequence>
<evidence type="ECO:0000313" key="6">
    <source>
        <dbReference type="Proteomes" id="UP001497623"/>
    </source>
</evidence>
<dbReference type="EMBL" id="CAXKWB010031990">
    <property type="protein sequence ID" value="CAL4140688.1"/>
    <property type="molecule type" value="Genomic_DNA"/>
</dbReference>
<dbReference type="SUPFAM" id="SSF56436">
    <property type="entry name" value="C-type lectin-like"/>
    <property type="match status" value="1"/>
</dbReference>
<dbReference type="CDD" id="cd00037">
    <property type="entry name" value="CLECT"/>
    <property type="match status" value="1"/>
</dbReference>
<name>A0AAV2RV18_MEGNR</name>
<dbReference type="Pfam" id="PF00059">
    <property type="entry name" value="Lectin_C"/>
    <property type="match status" value="1"/>
</dbReference>
<dbReference type="PANTHER" id="PTHR46784:SF1">
    <property type="entry name" value="KILLER CELL LECTIN-LIKE RECEPTOR SUBFAMILY B MEMBER 1"/>
    <property type="match status" value="1"/>
</dbReference>
<keyword evidence="2" id="KW-1015">Disulfide bond</keyword>
<dbReference type="AlphaFoldDB" id="A0AAV2RV18"/>
<evidence type="ECO:0000313" key="5">
    <source>
        <dbReference type="EMBL" id="CAL4140688.1"/>
    </source>
</evidence>
<feature type="non-terminal residue" evidence="5">
    <location>
        <position position="1"/>
    </location>
</feature>
<dbReference type="InterPro" id="IPR051527">
    <property type="entry name" value="KLR_subfamily_B"/>
</dbReference>
<dbReference type="Gene3D" id="3.10.100.10">
    <property type="entry name" value="Mannose-Binding Protein A, subunit A"/>
    <property type="match status" value="1"/>
</dbReference>
<feature type="domain" description="C-type lectin" evidence="4">
    <location>
        <begin position="11"/>
        <end position="125"/>
    </location>
</feature>
<dbReference type="GO" id="GO:0009986">
    <property type="term" value="C:cell surface"/>
    <property type="evidence" value="ECO:0007669"/>
    <property type="project" value="TreeGrafter"/>
</dbReference>
<keyword evidence="6" id="KW-1185">Reference proteome</keyword>
<proteinExistence type="predicted"/>
<dbReference type="PROSITE" id="PS50041">
    <property type="entry name" value="C_TYPE_LECTIN_2"/>
    <property type="match status" value="1"/>
</dbReference>
<organism evidence="5 6">
    <name type="scientific">Meganyctiphanes norvegica</name>
    <name type="common">Northern krill</name>
    <name type="synonym">Thysanopoda norvegica</name>
    <dbReference type="NCBI Taxonomy" id="48144"/>
    <lineage>
        <taxon>Eukaryota</taxon>
        <taxon>Metazoa</taxon>
        <taxon>Ecdysozoa</taxon>
        <taxon>Arthropoda</taxon>
        <taxon>Crustacea</taxon>
        <taxon>Multicrustacea</taxon>
        <taxon>Malacostraca</taxon>
        <taxon>Eumalacostraca</taxon>
        <taxon>Eucarida</taxon>
        <taxon>Euphausiacea</taxon>
        <taxon>Euphausiidae</taxon>
        <taxon>Meganyctiphanes</taxon>
    </lineage>
</organism>
<dbReference type="InterPro" id="IPR016187">
    <property type="entry name" value="CTDL_fold"/>
</dbReference>
<keyword evidence="1 3" id="KW-1133">Transmembrane helix</keyword>
<dbReference type="GO" id="GO:0038023">
    <property type="term" value="F:signaling receptor activity"/>
    <property type="evidence" value="ECO:0007669"/>
    <property type="project" value="TreeGrafter"/>
</dbReference>
<dbReference type="Proteomes" id="UP001497623">
    <property type="component" value="Unassembled WGS sequence"/>
</dbReference>
<evidence type="ECO:0000256" key="1">
    <source>
        <dbReference type="ARBA" id="ARBA00022989"/>
    </source>
</evidence>
<protein>
    <recommendedName>
        <fullName evidence="4">C-type lectin domain-containing protein</fullName>
    </recommendedName>
</protein>
<dbReference type="PANTHER" id="PTHR46784">
    <property type="entry name" value="KILLER CELL LECTIN-LIKE RECEPTOR SUBFAMILY B MEMBER 1"/>
    <property type="match status" value="1"/>
</dbReference>
<gene>
    <name evidence="5" type="ORF">MNOR_LOCUS28653</name>
</gene>
<accession>A0AAV2RV18</accession>
<keyword evidence="3" id="KW-0812">Transmembrane</keyword>
<dbReference type="GO" id="GO:0005886">
    <property type="term" value="C:plasma membrane"/>
    <property type="evidence" value="ECO:0007669"/>
    <property type="project" value="TreeGrafter"/>
</dbReference>
<evidence type="ECO:0000256" key="2">
    <source>
        <dbReference type="ARBA" id="ARBA00023157"/>
    </source>
</evidence>
<reference evidence="5 6" key="1">
    <citation type="submission" date="2024-05" db="EMBL/GenBank/DDBJ databases">
        <authorList>
            <person name="Wallberg A."/>
        </authorList>
    </citation>
    <scope>NUCLEOTIDE SEQUENCE [LARGE SCALE GENOMIC DNA]</scope>
</reference>
<comment type="caution">
    <text evidence="5">The sequence shown here is derived from an EMBL/GenBank/DDBJ whole genome shotgun (WGS) entry which is preliminary data.</text>
</comment>
<dbReference type="SMART" id="SM00034">
    <property type="entry name" value="CLECT"/>
    <property type="match status" value="1"/>
</dbReference>
<dbReference type="InterPro" id="IPR001304">
    <property type="entry name" value="C-type_lectin-like"/>
</dbReference>